<evidence type="ECO:0000313" key="3">
    <source>
        <dbReference type="Proteomes" id="UP001057498"/>
    </source>
</evidence>
<dbReference type="RefSeq" id="WP_251970028.1">
    <property type="nucleotide sequence ID" value="NZ_AP025730.1"/>
</dbReference>
<reference evidence="2" key="1">
    <citation type="submission" date="2022-04" db="EMBL/GenBank/DDBJ databases">
        <title>Whole genome sequence of Sphaerotilus sp. FB-5.</title>
        <authorList>
            <person name="Takeda M."/>
            <person name="Narihara S."/>
            <person name="Akimoto M."/>
            <person name="Akimoto R."/>
            <person name="Nishiyashiki S."/>
            <person name="Murakami T."/>
        </authorList>
    </citation>
    <scope>NUCLEOTIDE SEQUENCE</scope>
    <source>
        <strain evidence="2">FB-5</strain>
    </source>
</reference>
<sequence>MRHLVRPSALVATYFDTLAPNQVATARALQQAVLAAAPQLEQTVKWGNLTFVSEGRNLLAIVTHKAHAHLQVFNGAMLGAEFPELEGVGKGIRHMKQRYSQPVDDALVQDIVRAAVMVGISRRDD</sequence>
<keyword evidence="3" id="KW-1185">Reference proteome</keyword>
<dbReference type="InterPro" id="IPR014922">
    <property type="entry name" value="YdhG-like"/>
</dbReference>
<dbReference type="Pfam" id="PF08818">
    <property type="entry name" value="DUF1801"/>
    <property type="match status" value="1"/>
</dbReference>
<name>A0ABM7YQG0_9BURK</name>
<dbReference type="Proteomes" id="UP001057498">
    <property type="component" value="Chromosome"/>
</dbReference>
<evidence type="ECO:0000259" key="1">
    <source>
        <dbReference type="Pfam" id="PF08818"/>
    </source>
</evidence>
<organism evidence="2 3">
    <name type="scientific">Sphaerotilus microaerophilus</name>
    <dbReference type="NCBI Taxonomy" id="2914710"/>
    <lineage>
        <taxon>Bacteria</taxon>
        <taxon>Pseudomonadati</taxon>
        <taxon>Pseudomonadota</taxon>
        <taxon>Betaproteobacteria</taxon>
        <taxon>Burkholderiales</taxon>
        <taxon>Sphaerotilaceae</taxon>
        <taxon>Sphaerotilus</taxon>
    </lineage>
</organism>
<dbReference type="Gene3D" id="3.90.1150.200">
    <property type="match status" value="1"/>
</dbReference>
<proteinExistence type="predicted"/>
<gene>
    <name evidence="2" type="ORF">CATMQ487_37520</name>
</gene>
<accession>A0ABM7YQG0</accession>
<dbReference type="EMBL" id="AP025730">
    <property type="protein sequence ID" value="BDI06782.1"/>
    <property type="molecule type" value="Genomic_DNA"/>
</dbReference>
<evidence type="ECO:0000313" key="2">
    <source>
        <dbReference type="EMBL" id="BDI06782.1"/>
    </source>
</evidence>
<protein>
    <recommendedName>
        <fullName evidence="1">YdhG-like domain-containing protein</fullName>
    </recommendedName>
</protein>
<feature type="domain" description="YdhG-like" evidence="1">
    <location>
        <begin position="24"/>
        <end position="116"/>
    </location>
</feature>
<dbReference type="SUPFAM" id="SSF159888">
    <property type="entry name" value="YdhG-like"/>
    <property type="match status" value="1"/>
</dbReference>